<feature type="transmembrane region" description="Helical" evidence="6">
    <location>
        <begin position="535"/>
        <end position="553"/>
    </location>
</feature>
<comment type="subcellular location">
    <subcellularLocation>
        <location evidence="1">Endoplasmic reticulum membrane</location>
        <topology evidence="1">Single-pass membrane protein</topology>
    </subcellularLocation>
</comment>
<feature type="domain" description="Thioredoxin" evidence="8">
    <location>
        <begin position="12"/>
        <end position="139"/>
    </location>
</feature>
<dbReference type="PRINTS" id="PR00421">
    <property type="entry name" value="THIOREDOXIN"/>
</dbReference>
<feature type="chain" id="PRO_5012146758" evidence="7">
    <location>
        <begin position="21"/>
        <end position="573"/>
    </location>
</feature>
<evidence type="ECO:0000313" key="9">
    <source>
        <dbReference type="EMBL" id="ORY27667.1"/>
    </source>
</evidence>
<evidence type="ECO:0000256" key="5">
    <source>
        <dbReference type="ARBA" id="ARBA00045246"/>
    </source>
</evidence>
<evidence type="ECO:0000256" key="2">
    <source>
        <dbReference type="ARBA" id="ARBA00022692"/>
    </source>
</evidence>
<evidence type="ECO:0000256" key="3">
    <source>
        <dbReference type="ARBA" id="ARBA00022989"/>
    </source>
</evidence>
<reference evidence="9 10" key="1">
    <citation type="submission" date="2016-07" db="EMBL/GenBank/DDBJ databases">
        <title>Pervasive Adenine N6-methylation of Active Genes in Fungi.</title>
        <authorList>
            <consortium name="DOE Joint Genome Institute"/>
            <person name="Mondo S.J."/>
            <person name="Dannebaum R.O."/>
            <person name="Kuo R.C."/>
            <person name="Labutti K."/>
            <person name="Haridas S."/>
            <person name="Kuo A."/>
            <person name="Salamov A."/>
            <person name="Ahrendt S.R."/>
            <person name="Lipzen A."/>
            <person name="Sullivan W."/>
            <person name="Andreopoulos W.B."/>
            <person name="Clum A."/>
            <person name="Lindquist E."/>
            <person name="Daum C."/>
            <person name="Ramamoorthy G.K."/>
            <person name="Gryganskyi A."/>
            <person name="Culley D."/>
            <person name="Magnuson J.K."/>
            <person name="James T.Y."/>
            <person name="O'Malley M.A."/>
            <person name="Stajich J.E."/>
            <person name="Spatafora J.W."/>
            <person name="Visel A."/>
            <person name="Grigoriev I.V."/>
        </authorList>
    </citation>
    <scope>NUCLEOTIDE SEQUENCE [LARGE SCALE GENOMIC DNA]</scope>
    <source>
        <strain evidence="9 10">68-887.2</strain>
    </source>
</reference>
<keyword evidence="4 6" id="KW-0472">Membrane</keyword>
<dbReference type="OrthoDB" id="72053at2759"/>
<dbReference type="PANTHER" id="PTHR46426">
    <property type="entry name" value="PROTEIN DISULFIDE-ISOMERASE TMX3"/>
    <property type="match status" value="1"/>
</dbReference>
<sequence>MRIAQLFLASLALWLQVVQAATIPIDDDDFELRQLTEDNFRASVAQGLWLVEHYSPKCSHCRAFAPTWTRLAKDKRHLERLSGFHMAQVNCLAQGDLCNANGIKFYPQLVLYSNGQPLPAYSGDRSYDDLAKLIDDQSTLYARGQLLDSKAEQEVVSSGFGRPNPEGKVLEVDESGLEVLIGNGPVLVDFFAPWCAHCKKLRPLYEELAGSLKSKINVAAVDCEAHHSYCRKHNIQGYPTIRLFQHDSHTDYNGPRTVTKMKAFASKAIETVTLQTIKREDFDDIVESNDAFFLYLQNFDTALSDLEAVKSMLEPLRNSISAYTSSDPLLYQNLSIANPPPTSSLLAFSAPDRLPVGTLAFPASKDRLERFVNLHRFPTLSQLSASNHQEIMKSPTRAVVVLGAVHKGAEGEKERQKLEQIARAWKRGGRSFAQPVWFVWVDGERWSAWLRQAYGIKKKSLPAVVVIDPPLSEYYDTTIEGTSVEFDGSSVFSVLEGFYQHFLRPKRSETSLEWGSRSATMTLITLSQASMDHPILAFFSVVGSVAAFVLWLYRNMKKDPREGRELTGGSRLD</sequence>
<evidence type="ECO:0000256" key="4">
    <source>
        <dbReference type="ARBA" id="ARBA00023136"/>
    </source>
</evidence>
<dbReference type="FunCoup" id="A0A1Y2AZK3">
    <property type="interactions" value="235"/>
</dbReference>
<dbReference type="InterPro" id="IPR052250">
    <property type="entry name" value="PDI_TMX3"/>
</dbReference>
<feature type="domain" description="Thioredoxin" evidence="8">
    <location>
        <begin position="149"/>
        <end position="270"/>
    </location>
</feature>
<proteinExistence type="predicted"/>
<evidence type="ECO:0000256" key="7">
    <source>
        <dbReference type="SAM" id="SignalP"/>
    </source>
</evidence>
<feature type="signal peptide" evidence="7">
    <location>
        <begin position="1"/>
        <end position="20"/>
    </location>
</feature>
<dbReference type="InterPro" id="IPR017937">
    <property type="entry name" value="Thioredoxin_CS"/>
</dbReference>
<dbReference type="CDD" id="cd02961">
    <property type="entry name" value="PDI_a_family"/>
    <property type="match status" value="2"/>
</dbReference>
<dbReference type="STRING" id="71784.A0A1Y2AZK3"/>
<accession>A0A1Y2AZK3</accession>
<dbReference type="PANTHER" id="PTHR46426:SF1">
    <property type="entry name" value="PROTEIN DISULFIDE-ISOMERASE TMX3"/>
    <property type="match status" value="1"/>
</dbReference>
<dbReference type="AlphaFoldDB" id="A0A1Y2AZK3"/>
<dbReference type="InParanoid" id="A0A1Y2AZK3"/>
<evidence type="ECO:0000256" key="6">
    <source>
        <dbReference type="SAM" id="Phobius"/>
    </source>
</evidence>
<comment type="caution">
    <text evidence="9">The sequence shown here is derived from an EMBL/GenBank/DDBJ whole genome shotgun (WGS) entry which is preliminary data.</text>
</comment>
<dbReference type="PROSITE" id="PS00194">
    <property type="entry name" value="THIOREDOXIN_1"/>
    <property type="match status" value="1"/>
</dbReference>
<keyword evidence="10" id="KW-1185">Reference proteome</keyword>
<keyword evidence="2 6" id="KW-0812">Transmembrane</keyword>
<dbReference type="PROSITE" id="PS51352">
    <property type="entry name" value="THIOREDOXIN_2"/>
    <property type="match status" value="2"/>
</dbReference>
<dbReference type="Gene3D" id="3.40.30.10">
    <property type="entry name" value="Glutaredoxin"/>
    <property type="match status" value="3"/>
</dbReference>
<protein>
    <submittedName>
        <fullName evidence="9">Thioredoxin-like protein</fullName>
    </submittedName>
</protein>
<name>A0A1Y2AZK3_9TREE</name>
<dbReference type="InterPro" id="IPR036249">
    <property type="entry name" value="Thioredoxin-like_sf"/>
</dbReference>
<keyword evidence="3 6" id="KW-1133">Transmembrane helix</keyword>
<evidence type="ECO:0000313" key="10">
    <source>
        <dbReference type="Proteomes" id="UP000193986"/>
    </source>
</evidence>
<dbReference type="Pfam" id="PF13848">
    <property type="entry name" value="Thioredoxin_6"/>
    <property type="match status" value="1"/>
</dbReference>
<evidence type="ECO:0000256" key="1">
    <source>
        <dbReference type="ARBA" id="ARBA00004389"/>
    </source>
</evidence>
<gene>
    <name evidence="9" type="ORF">BCR39DRAFT_537829</name>
</gene>
<comment type="function">
    <text evidence="5">Probable disulfide isomerase, which participates in the folding of proteins containing disulfide bonds. May act as a dithiol oxidase. Acts as a regulator of endoplasmic reticulum-mitochondria contact sites via its ability to regulate redox signals.</text>
</comment>
<dbReference type="GO" id="GO:0005789">
    <property type="term" value="C:endoplasmic reticulum membrane"/>
    <property type="evidence" value="ECO:0007669"/>
    <property type="project" value="UniProtKB-SubCell"/>
</dbReference>
<dbReference type="Proteomes" id="UP000193986">
    <property type="component" value="Unassembled WGS sequence"/>
</dbReference>
<dbReference type="InterPro" id="IPR013766">
    <property type="entry name" value="Thioredoxin_domain"/>
</dbReference>
<evidence type="ECO:0000259" key="8">
    <source>
        <dbReference type="PROSITE" id="PS51352"/>
    </source>
</evidence>
<dbReference type="Pfam" id="PF00085">
    <property type="entry name" value="Thioredoxin"/>
    <property type="match status" value="2"/>
</dbReference>
<dbReference type="SUPFAM" id="SSF52833">
    <property type="entry name" value="Thioredoxin-like"/>
    <property type="match status" value="2"/>
</dbReference>
<keyword evidence="7" id="KW-0732">Signal</keyword>
<organism evidence="9 10">
    <name type="scientific">Naematelia encephala</name>
    <dbReference type="NCBI Taxonomy" id="71784"/>
    <lineage>
        <taxon>Eukaryota</taxon>
        <taxon>Fungi</taxon>
        <taxon>Dikarya</taxon>
        <taxon>Basidiomycota</taxon>
        <taxon>Agaricomycotina</taxon>
        <taxon>Tremellomycetes</taxon>
        <taxon>Tremellales</taxon>
        <taxon>Naemateliaceae</taxon>
        <taxon>Naematelia</taxon>
    </lineage>
</organism>
<dbReference type="EMBL" id="MCFC01000037">
    <property type="protein sequence ID" value="ORY27667.1"/>
    <property type="molecule type" value="Genomic_DNA"/>
</dbReference>